<evidence type="ECO:0000259" key="14">
    <source>
        <dbReference type="Pfam" id="PF21088"/>
    </source>
</evidence>
<dbReference type="KEGG" id="apor:DDU33_08725"/>
<protein>
    <submittedName>
        <fullName evidence="15">Mechanosensitive channel MscK</fullName>
    </submittedName>
</protein>
<evidence type="ECO:0000256" key="9">
    <source>
        <dbReference type="SAM" id="SignalP"/>
    </source>
</evidence>
<feature type="chain" id="PRO_5016058039" evidence="9">
    <location>
        <begin position="23"/>
        <end position="1106"/>
    </location>
</feature>
<keyword evidence="9" id="KW-0732">Signal</keyword>
<reference evidence="16" key="1">
    <citation type="submission" date="2018-05" db="EMBL/GenBank/DDBJ databases">
        <title>Complete genome sequence of Actinobacillus porcitonsillarum reference strain 9953L55 (CCUG 46996).</title>
        <authorList>
            <person name="Dona V."/>
            <person name="Perreten V."/>
        </authorList>
    </citation>
    <scope>NUCLEOTIDE SEQUENCE [LARGE SCALE GENOMIC DNA]</scope>
    <source>
        <strain evidence="16">9953L55</strain>
    </source>
</reference>
<evidence type="ECO:0000256" key="1">
    <source>
        <dbReference type="ARBA" id="ARBA00004651"/>
    </source>
</evidence>
<feature type="domain" description="Mechanosensitive ion channel MscS C-terminal" evidence="13">
    <location>
        <begin position="999"/>
        <end position="1078"/>
    </location>
</feature>
<keyword evidence="6 8" id="KW-0472">Membrane</keyword>
<dbReference type="InterPro" id="IPR024393">
    <property type="entry name" value="MscS_porin"/>
</dbReference>
<evidence type="ECO:0000313" key="15">
    <source>
        <dbReference type="EMBL" id="AWI51558.1"/>
    </source>
</evidence>
<gene>
    <name evidence="15" type="ORF">DDU33_08725</name>
</gene>
<dbReference type="InterPro" id="IPR052702">
    <property type="entry name" value="MscS-like_channel"/>
</dbReference>
<dbReference type="Gene3D" id="3.30.70.100">
    <property type="match status" value="1"/>
</dbReference>
<evidence type="ECO:0000256" key="6">
    <source>
        <dbReference type="ARBA" id="ARBA00023136"/>
    </source>
</evidence>
<feature type="transmembrane region" description="Helical" evidence="8">
    <location>
        <begin position="605"/>
        <end position="626"/>
    </location>
</feature>
<evidence type="ECO:0000256" key="4">
    <source>
        <dbReference type="ARBA" id="ARBA00022692"/>
    </source>
</evidence>
<dbReference type="Gene3D" id="2.30.30.60">
    <property type="match status" value="1"/>
</dbReference>
<feature type="transmembrane region" description="Helical" evidence="8">
    <location>
        <begin position="876"/>
        <end position="901"/>
    </location>
</feature>
<dbReference type="Proteomes" id="UP000244920">
    <property type="component" value="Chromosome"/>
</dbReference>
<proteinExistence type="inferred from homology"/>
<evidence type="ECO:0000313" key="16">
    <source>
        <dbReference type="Proteomes" id="UP000244920"/>
    </source>
</evidence>
<sequence>MQFYRRFFIILLCIAFSLPVRASQSQNQVAETSIRNQISALKTGTLDATSTDSQAQNLEATLRFVEQTKKQKQDMAALEKQISTLPQEVIALQNRTKAYKEESDSLSEKTYATLSLDALTQKQNELEAALQSAQVNFVDLDTRLANSRNLLKNNQKLLDENLARMQEINRVKNTTQSNQSLVDKWNAELAFLEENNRFNALLSNNAEKLISLDEAKRNEAIAKQQLIQKQLSILQETLNTKRLEDSQQKAQEVANQTIASSIENYLIKEELEDNQSLSQFLVQQTQKLNALSRDDLRMKNVLEGLTQTQRNIDEQISALQGTLVLSKVINKQKQALPTESFNKNLANSISNVRVHIFEYSQQRDELYNIDDYIKSITEHLEESLTEEENQALNKILKERQQLLDEIIKSLNSQLNISINIENNQKQSMAISDALQRKLQQQSFWVNSNNPFDLNWIKTFPSLAFAEIAELAKYVSFDNVHQNLLQMLVFTIAFLFVSFLLNWKKQAIKDRLAFIASRVNTLKNDSHWYTPEAMFWTILLALPSTLMFLAAYSLVAFLFLHDPISAWRWGLRLTLYWWFFATVLSLLRPNGLAYRHFGMPQESNRIFQRIIKQSIWIVGLLLVSSIPSQVDTIGYTHDAIGQVMSIIALALCLFVVRPLLNRGIKEYQNAKTEDGSKRNISLFKLLRLILIVAPISLIVLILLGYYYTAVYLITHLLNSYFVILFWVFGRYFAYRFVSISARRLAYRRLQEKRQKIREQQATDAQSNSKEDAKEEETIKLSVVNQQIFRVTDLIGWVVLFALLYVVWSDLLSVAYYLDGVILWESNDGTQVDSVTLLNLMRALLYVMVTYVLVKNIAGILEVTFFSRMRLSKGTPQTIITVLTYIIITIGSVSAFSALGISWTKIQWIFTALSVGLGFGVREIFGSFVSGSILLFERPIRVGDKVTVGQYTGIITKIRLRSTTLLNSDNMEVVLPNQAFVTDRFINWTLNNTITRLQILFKVSYDTDLERMKVLLLQAVSEAPKVLAEPKMEINLLRFGDNALEHELLVFVGELGDRTETMNFLQSRINQLFRENGIQFALNQLDVHLHSSENEPQQAVKMVENFAK</sequence>
<dbReference type="Pfam" id="PF21082">
    <property type="entry name" value="MS_channel_3rd"/>
    <property type="match status" value="1"/>
</dbReference>
<dbReference type="SUPFAM" id="SSF50182">
    <property type="entry name" value="Sm-like ribonucleoproteins"/>
    <property type="match status" value="1"/>
</dbReference>
<feature type="coiled-coil region" evidence="7">
    <location>
        <begin position="55"/>
        <end position="136"/>
    </location>
</feature>
<feature type="signal peptide" evidence="9">
    <location>
        <begin position="1"/>
        <end position="22"/>
    </location>
</feature>
<keyword evidence="3" id="KW-1003">Cell membrane</keyword>
<feature type="transmembrane region" description="Helical" evidence="8">
    <location>
        <begin position="712"/>
        <end position="732"/>
    </location>
</feature>
<feature type="domain" description="Mechanosensitive ion channel MscS porin" evidence="12">
    <location>
        <begin position="37"/>
        <end position="256"/>
    </location>
</feature>
<dbReference type="AlphaFoldDB" id="A0A2U8FKT0"/>
<dbReference type="PANTHER" id="PTHR30347">
    <property type="entry name" value="POTASSIUM CHANNEL RELATED"/>
    <property type="match status" value="1"/>
</dbReference>
<dbReference type="GO" id="GO:0008381">
    <property type="term" value="F:mechanosensitive monoatomic ion channel activity"/>
    <property type="evidence" value="ECO:0007669"/>
    <property type="project" value="UniProtKB-ARBA"/>
</dbReference>
<dbReference type="RefSeq" id="WP_108924773.1">
    <property type="nucleotide sequence ID" value="NZ_CP029206.1"/>
</dbReference>
<feature type="transmembrane region" description="Helical" evidence="8">
    <location>
        <begin position="841"/>
        <end position="864"/>
    </location>
</feature>
<name>A0A2U8FKT0_9PAST</name>
<evidence type="ECO:0000256" key="2">
    <source>
        <dbReference type="ARBA" id="ARBA00008017"/>
    </source>
</evidence>
<dbReference type="NCBIfam" id="NF008438">
    <property type="entry name" value="PRK11281.1"/>
    <property type="match status" value="1"/>
</dbReference>
<organism evidence="15 16">
    <name type="scientific">Actinobacillus porcitonsillarum</name>
    <dbReference type="NCBI Taxonomy" id="189834"/>
    <lineage>
        <taxon>Bacteria</taxon>
        <taxon>Pseudomonadati</taxon>
        <taxon>Pseudomonadota</taxon>
        <taxon>Gammaproteobacteria</taxon>
        <taxon>Pasteurellales</taxon>
        <taxon>Pasteurellaceae</taxon>
        <taxon>Actinobacillus</taxon>
    </lineage>
</organism>
<dbReference type="InterPro" id="IPR011066">
    <property type="entry name" value="MscS_channel_C_sf"/>
</dbReference>
<dbReference type="SUPFAM" id="SSF82861">
    <property type="entry name" value="Mechanosensitive channel protein MscS (YggB), transmembrane region"/>
    <property type="match status" value="1"/>
</dbReference>
<comment type="subcellular location">
    <subcellularLocation>
        <location evidence="1">Cell membrane</location>
        <topology evidence="1">Multi-pass membrane protein</topology>
    </subcellularLocation>
</comment>
<dbReference type="InterPro" id="IPR025692">
    <property type="entry name" value="MscS_IM_dom1"/>
</dbReference>
<evidence type="ECO:0000256" key="3">
    <source>
        <dbReference type="ARBA" id="ARBA00022475"/>
    </source>
</evidence>
<dbReference type="InterPro" id="IPR006685">
    <property type="entry name" value="MscS_channel_2nd"/>
</dbReference>
<feature type="domain" description="Mechanosensitive ion channel MscS" evidence="10">
    <location>
        <begin position="922"/>
        <end position="987"/>
    </location>
</feature>
<accession>A0A2U8FKT0</accession>
<dbReference type="InterPro" id="IPR011014">
    <property type="entry name" value="MscS_channel_TM-2"/>
</dbReference>
<dbReference type="InterPro" id="IPR049142">
    <property type="entry name" value="MS_channel_1st"/>
</dbReference>
<evidence type="ECO:0000256" key="5">
    <source>
        <dbReference type="ARBA" id="ARBA00022989"/>
    </source>
</evidence>
<dbReference type="Pfam" id="PF12794">
    <property type="entry name" value="MscS_TM"/>
    <property type="match status" value="1"/>
</dbReference>
<dbReference type="PANTHER" id="PTHR30347:SF1">
    <property type="entry name" value="MECHANOSENSITIVE CHANNEL MSCK"/>
    <property type="match status" value="1"/>
</dbReference>
<keyword evidence="7" id="KW-0175">Coiled coil</keyword>
<dbReference type="Pfam" id="PF21088">
    <property type="entry name" value="MS_channel_1st"/>
    <property type="match status" value="1"/>
</dbReference>
<dbReference type="Gene3D" id="1.10.287.1260">
    <property type="match status" value="1"/>
</dbReference>
<feature type="transmembrane region" description="Helical" evidence="8">
    <location>
        <begin position="483"/>
        <end position="502"/>
    </location>
</feature>
<evidence type="ECO:0000259" key="11">
    <source>
        <dbReference type="Pfam" id="PF12794"/>
    </source>
</evidence>
<dbReference type="InterPro" id="IPR049278">
    <property type="entry name" value="MS_channel_C"/>
</dbReference>
<evidence type="ECO:0000259" key="12">
    <source>
        <dbReference type="Pfam" id="PF12795"/>
    </source>
</evidence>
<dbReference type="SUPFAM" id="SSF82689">
    <property type="entry name" value="Mechanosensitive channel protein MscS (YggB), C-terminal domain"/>
    <property type="match status" value="1"/>
</dbReference>
<dbReference type="GO" id="GO:0009992">
    <property type="term" value="P:intracellular water homeostasis"/>
    <property type="evidence" value="ECO:0007669"/>
    <property type="project" value="TreeGrafter"/>
</dbReference>
<evidence type="ECO:0000259" key="13">
    <source>
        <dbReference type="Pfam" id="PF21082"/>
    </source>
</evidence>
<feature type="transmembrane region" description="Helical" evidence="8">
    <location>
        <begin position="638"/>
        <end position="659"/>
    </location>
</feature>
<feature type="domain" description="Mechanosensitive ion channel inner membrane" evidence="11">
    <location>
        <begin position="488"/>
        <end position="822"/>
    </location>
</feature>
<evidence type="ECO:0000259" key="10">
    <source>
        <dbReference type="Pfam" id="PF00924"/>
    </source>
</evidence>
<evidence type="ECO:0000256" key="8">
    <source>
        <dbReference type="SAM" id="Phobius"/>
    </source>
</evidence>
<dbReference type="Pfam" id="PF00924">
    <property type="entry name" value="MS_channel_2nd"/>
    <property type="match status" value="1"/>
</dbReference>
<keyword evidence="16" id="KW-1185">Reference proteome</keyword>
<dbReference type="EMBL" id="CP029206">
    <property type="protein sequence ID" value="AWI51558.1"/>
    <property type="molecule type" value="Genomic_DNA"/>
</dbReference>
<keyword evidence="5 8" id="KW-1133">Transmembrane helix</keyword>
<feature type="domain" description="Mechanosensitive ion channel transmembrane helices 2/3" evidence="14">
    <location>
        <begin position="879"/>
        <end position="919"/>
    </location>
</feature>
<dbReference type="InterPro" id="IPR010920">
    <property type="entry name" value="LSM_dom_sf"/>
</dbReference>
<keyword evidence="4 8" id="KW-0812">Transmembrane</keyword>
<dbReference type="InterPro" id="IPR023408">
    <property type="entry name" value="MscS_beta-dom_sf"/>
</dbReference>
<dbReference type="Pfam" id="PF12795">
    <property type="entry name" value="MscS_porin"/>
    <property type="match status" value="1"/>
</dbReference>
<dbReference type="GO" id="GO:0005886">
    <property type="term" value="C:plasma membrane"/>
    <property type="evidence" value="ECO:0007669"/>
    <property type="project" value="UniProtKB-SubCell"/>
</dbReference>
<feature type="transmembrane region" description="Helical" evidence="8">
    <location>
        <begin position="574"/>
        <end position="593"/>
    </location>
</feature>
<feature type="transmembrane region" description="Helical" evidence="8">
    <location>
        <begin position="532"/>
        <end position="554"/>
    </location>
</feature>
<feature type="transmembrane region" description="Helical" evidence="8">
    <location>
        <begin position="792"/>
        <end position="816"/>
    </location>
</feature>
<feature type="transmembrane region" description="Helical" evidence="8">
    <location>
        <begin position="684"/>
        <end position="706"/>
    </location>
</feature>
<comment type="similarity">
    <text evidence="2">Belongs to the MscS (TC 1.A.23) family.</text>
</comment>
<evidence type="ECO:0000256" key="7">
    <source>
        <dbReference type="SAM" id="Coils"/>
    </source>
</evidence>